<proteinExistence type="predicted"/>
<accession>A0A2U2HDH8</accession>
<dbReference type="GO" id="GO:0006629">
    <property type="term" value="P:lipid metabolic process"/>
    <property type="evidence" value="ECO:0007669"/>
    <property type="project" value="UniProtKB-KW"/>
</dbReference>
<comment type="subcellular location">
    <subcellularLocation>
        <location evidence="2">Secreted</location>
    </subcellularLocation>
</comment>
<dbReference type="Proteomes" id="UP000241421">
    <property type="component" value="Unassembled WGS sequence"/>
</dbReference>
<protein>
    <recommendedName>
        <fullName evidence="3">triacylglycerol lipase</fullName>
        <ecNumber evidence="3">3.1.1.3</ecNumber>
    </recommendedName>
</protein>
<evidence type="ECO:0000256" key="6">
    <source>
        <dbReference type="ARBA" id="ARBA00022801"/>
    </source>
</evidence>
<feature type="chain" id="PRO_5015705912" description="triacylglycerol lipase" evidence="9">
    <location>
        <begin position="34"/>
        <end position="435"/>
    </location>
</feature>
<keyword evidence="5 9" id="KW-0732">Signal</keyword>
<comment type="catalytic activity">
    <reaction evidence="1">
        <text>a triacylglycerol + H2O = a diacylglycerol + a fatty acid + H(+)</text>
        <dbReference type="Rhea" id="RHEA:12044"/>
        <dbReference type="ChEBI" id="CHEBI:15377"/>
        <dbReference type="ChEBI" id="CHEBI:15378"/>
        <dbReference type="ChEBI" id="CHEBI:17855"/>
        <dbReference type="ChEBI" id="CHEBI:18035"/>
        <dbReference type="ChEBI" id="CHEBI:28868"/>
        <dbReference type="EC" id="3.1.1.3"/>
    </reaction>
</comment>
<feature type="compositionally biased region" description="Low complexity" evidence="8">
    <location>
        <begin position="242"/>
        <end position="251"/>
    </location>
</feature>
<evidence type="ECO:0000256" key="8">
    <source>
        <dbReference type="SAM" id="MobiDB-lite"/>
    </source>
</evidence>
<evidence type="ECO:0000256" key="7">
    <source>
        <dbReference type="ARBA" id="ARBA00023098"/>
    </source>
</evidence>
<evidence type="ECO:0000256" key="9">
    <source>
        <dbReference type="SAM" id="SignalP"/>
    </source>
</evidence>
<keyword evidence="4" id="KW-0964">Secreted</keyword>
<dbReference type="OrthoDB" id="2004167at2"/>
<dbReference type="InterPro" id="IPR056304">
    <property type="entry name" value="Lip-like_C"/>
</dbReference>
<evidence type="ECO:0000313" key="11">
    <source>
        <dbReference type="EMBL" id="PWF41070.1"/>
    </source>
</evidence>
<dbReference type="SUPFAM" id="SSF53474">
    <property type="entry name" value="alpha/beta-Hydrolases"/>
    <property type="match status" value="1"/>
</dbReference>
<feature type="signal peptide" evidence="9">
    <location>
        <begin position="1"/>
        <end position="33"/>
    </location>
</feature>
<dbReference type="EC" id="3.1.1.3" evidence="3"/>
<keyword evidence="7" id="KW-0443">Lipid metabolism</keyword>
<keyword evidence="12" id="KW-1185">Reference proteome</keyword>
<dbReference type="GO" id="GO:0004806">
    <property type="term" value="F:triacylglycerol lipase activity"/>
    <property type="evidence" value="ECO:0007669"/>
    <property type="project" value="UniProtKB-EC"/>
</dbReference>
<dbReference type="PANTHER" id="PTHR34043:SF3">
    <property type="entry name" value="ALPHA_BETA-HYDROLASES SUPERFAMILY PROTEIN"/>
    <property type="match status" value="1"/>
</dbReference>
<feature type="domain" description="Lipase-like C-terminal" evidence="10">
    <location>
        <begin position="35"/>
        <end position="212"/>
    </location>
</feature>
<comment type="caution">
    <text evidence="11">The sequence shown here is derived from an EMBL/GenBank/DDBJ whole genome shotgun (WGS) entry which is preliminary data.</text>
</comment>
<evidence type="ECO:0000256" key="5">
    <source>
        <dbReference type="ARBA" id="ARBA00022729"/>
    </source>
</evidence>
<evidence type="ECO:0000256" key="3">
    <source>
        <dbReference type="ARBA" id="ARBA00013279"/>
    </source>
</evidence>
<dbReference type="GO" id="GO:0005576">
    <property type="term" value="C:extracellular region"/>
    <property type="evidence" value="ECO:0007669"/>
    <property type="project" value="UniProtKB-SubCell"/>
</dbReference>
<dbReference type="Pfam" id="PF24708">
    <property type="entry name" value="Lip_C"/>
    <property type="match status" value="1"/>
</dbReference>
<dbReference type="PANTHER" id="PTHR34043">
    <property type="entry name" value="ALPHA/BETA-HYDROLASES SUPERFAMILY PROTEIN"/>
    <property type="match status" value="1"/>
</dbReference>
<evidence type="ECO:0000256" key="1">
    <source>
        <dbReference type="ARBA" id="ARBA00001024"/>
    </source>
</evidence>
<gene>
    <name evidence="11" type="ORF">C7C56_025390</name>
</gene>
<dbReference type="AlphaFoldDB" id="A0A2U2HDH8"/>
<organism evidence="11 12">
    <name type="scientific">Massilia glaciei</name>
    <dbReference type="NCBI Taxonomy" id="1524097"/>
    <lineage>
        <taxon>Bacteria</taxon>
        <taxon>Pseudomonadati</taxon>
        <taxon>Pseudomonadota</taxon>
        <taxon>Betaproteobacteria</taxon>
        <taxon>Burkholderiales</taxon>
        <taxon>Oxalobacteraceae</taxon>
        <taxon>Telluria group</taxon>
        <taxon>Massilia</taxon>
    </lineage>
</organism>
<dbReference type="EMBL" id="PXWF02000320">
    <property type="protein sequence ID" value="PWF41070.1"/>
    <property type="molecule type" value="Genomic_DNA"/>
</dbReference>
<feature type="region of interest" description="Disordered" evidence="8">
    <location>
        <begin position="230"/>
        <end position="251"/>
    </location>
</feature>
<reference evidence="11 12" key="1">
    <citation type="submission" date="2018-04" db="EMBL/GenBank/DDBJ databases">
        <title>Massilia violaceinigra sp. nov., a novel purple-pigmented bacterium isolated from Tianshan glacier, Xinjiang, China.</title>
        <authorList>
            <person name="Wang H."/>
        </authorList>
    </citation>
    <scope>NUCLEOTIDE SEQUENCE [LARGE SCALE GENOMIC DNA]</scope>
    <source>
        <strain evidence="11 12">B448-2</strain>
    </source>
</reference>
<evidence type="ECO:0000256" key="2">
    <source>
        <dbReference type="ARBA" id="ARBA00004613"/>
    </source>
</evidence>
<evidence type="ECO:0000313" key="12">
    <source>
        <dbReference type="Proteomes" id="UP000241421"/>
    </source>
</evidence>
<name>A0A2U2HDH8_9BURK</name>
<dbReference type="Gene3D" id="3.40.50.1820">
    <property type="entry name" value="alpha/beta hydrolase"/>
    <property type="match status" value="1"/>
</dbReference>
<sequence>MRASLCAARLCSSFATFASLAAVAALHTPAAHAANNDPVVLVHGFLGFGPEAFQSSGFKYWGGFNDLVAHMRGPNGEHRVFAASVGPVSSSWDRAAELYYQIKGGCVDYGSKHTARHAHDGAIQKPPGKCWTADPANNPENYPIALHPAWDAQHPVHLVGHSQGGQTIRLLIELLENGSPDVDEGGAELYLGGKLKWVKSVTTLATPHNGSSLREAMFGVMPLPVAPTEVAAPADAPPAPQAAPRQRPPQRGAKAAFWKQSVIDSVQWEMTPDGAKEFNKWVRTSPHVYYFSMANVATESGSYCCNETDRMLAPIQSVQYQYPRKDMAPLTKPYAGEYIVPSLFRPGMGSYTQFGAGRVRVDEAWFPNDGVVNTVSMKSPAGHPVREFDGTAVAGTWNFVATYRGHDHFDMVGWPRKEELTLPIYDNISKIIFAL</sequence>
<evidence type="ECO:0000256" key="4">
    <source>
        <dbReference type="ARBA" id="ARBA00022525"/>
    </source>
</evidence>
<dbReference type="InterPro" id="IPR029058">
    <property type="entry name" value="AB_hydrolase_fold"/>
</dbReference>
<keyword evidence="6" id="KW-0378">Hydrolase</keyword>
<evidence type="ECO:0000259" key="10">
    <source>
        <dbReference type="Pfam" id="PF24708"/>
    </source>
</evidence>